<reference evidence="3" key="1">
    <citation type="submission" date="2020-03" db="EMBL/GenBank/DDBJ databases">
        <title>The deep terrestrial virosphere.</title>
        <authorList>
            <person name="Holmfeldt K."/>
            <person name="Nilsson E."/>
            <person name="Simone D."/>
            <person name="Lopez-Fernandez M."/>
            <person name="Wu X."/>
            <person name="de Brujin I."/>
            <person name="Lundin D."/>
            <person name="Andersson A."/>
            <person name="Bertilsson S."/>
            <person name="Dopson M."/>
        </authorList>
    </citation>
    <scope>NUCLEOTIDE SEQUENCE</scope>
    <source>
        <strain evidence="3">MM415A02286</strain>
        <strain evidence="2">MM415B01183</strain>
    </source>
</reference>
<organism evidence="3">
    <name type="scientific">viral metagenome</name>
    <dbReference type="NCBI Taxonomy" id="1070528"/>
    <lineage>
        <taxon>unclassified sequences</taxon>
        <taxon>metagenomes</taxon>
        <taxon>organismal metagenomes</taxon>
    </lineage>
</organism>
<dbReference type="EMBL" id="MT141396">
    <property type="protein sequence ID" value="QJA60127.1"/>
    <property type="molecule type" value="Genomic_DNA"/>
</dbReference>
<dbReference type="InterPro" id="IPR027434">
    <property type="entry name" value="Homing_endonucl"/>
</dbReference>
<dbReference type="AlphaFoldDB" id="A0A6M3JWA6"/>
<dbReference type="EMBL" id="MT142041">
    <property type="protein sequence ID" value="QJA73641.1"/>
    <property type="molecule type" value="Genomic_DNA"/>
</dbReference>
<protein>
    <recommendedName>
        <fullName evidence="1">Homing endonuclease LAGLIDADG domain-containing protein</fullName>
    </recommendedName>
</protein>
<evidence type="ECO:0000313" key="2">
    <source>
        <dbReference type="EMBL" id="QJA60127.1"/>
    </source>
</evidence>
<accession>A0A6M3JWA6</accession>
<dbReference type="Gene3D" id="3.10.28.10">
    <property type="entry name" value="Homing endonucleases"/>
    <property type="match status" value="1"/>
</dbReference>
<proteinExistence type="predicted"/>
<sequence length="101" mass="11819">MTQKEKIIYLAGIVDGEGHFYKPFTKNGRGEGHLYARIVIVQKEPELIEWIKREFRGSISFQDNDTGGIYRWAIQGKEAIRIAKELQPYLIVKREQVKRIL</sequence>
<feature type="domain" description="Homing endonuclease LAGLIDADG" evidence="1">
    <location>
        <begin position="10"/>
        <end position="80"/>
    </location>
</feature>
<dbReference type="InterPro" id="IPR004860">
    <property type="entry name" value="LAGLIDADG_dom"/>
</dbReference>
<evidence type="ECO:0000259" key="1">
    <source>
        <dbReference type="Pfam" id="PF00961"/>
    </source>
</evidence>
<evidence type="ECO:0000313" key="3">
    <source>
        <dbReference type="EMBL" id="QJA73641.1"/>
    </source>
</evidence>
<dbReference type="GO" id="GO:0004519">
    <property type="term" value="F:endonuclease activity"/>
    <property type="evidence" value="ECO:0007669"/>
    <property type="project" value="InterPro"/>
</dbReference>
<gene>
    <name evidence="3" type="ORF">MM415A02286_0014</name>
    <name evidence="2" type="ORF">MM415B01183_0021</name>
</gene>
<name>A0A6M3JWA6_9ZZZZ</name>
<dbReference type="SUPFAM" id="SSF55608">
    <property type="entry name" value="Homing endonucleases"/>
    <property type="match status" value="1"/>
</dbReference>
<dbReference type="Pfam" id="PF00961">
    <property type="entry name" value="LAGLIDADG_1"/>
    <property type="match status" value="1"/>
</dbReference>